<evidence type="ECO:0000256" key="6">
    <source>
        <dbReference type="ARBA" id="ARBA00023065"/>
    </source>
</evidence>
<evidence type="ECO:0000313" key="12">
    <source>
        <dbReference type="Proteomes" id="UP000298787"/>
    </source>
</evidence>
<sequence>MSYCKSCLHYMLDYETPKTLVIPNFGLGCVFRFTQLLVLLYVVGYVCVVQKAYQETDSVLSSVTTKVKGFAYTNTSDMDPRFWDVADYVIPPKGGILGIIIDWSCDLDWWARKKCYPEYSFRRLDSRDDAVLLDVPVIRQLYHWDCGLACSRMVLKYLHPVSDEEFQRACWELKLTQSVWTIDLAYLMCHLRIKHCFCTQTLGVDKGFRNQSFYKKHFDTEEDRVNELFLKAESKGVVVKKCSVTVQEIQSHLEQGHVAIVLVNAVILTCELCSSPVKYCCFLPVGQKCFCRKPEYQGHFVVVSGFNRTTGCIFYNNPAYSDRVCCTSVSNFEEARQSYGTDEDILFIFKES</sequence>
<dbReference type="AlphaFoldDB" id="A0A4U5US87"/>
<name>A0A4U5US87_COLLU</name>
<organism evidence="11 12">
    <name type="scientific">Collichthys lucidus</name>
    <name type="common">Big head croaker</name>
    <name type="synonym">Sciaena lucida</name>
    <dbReference type="NCBI Taxonomy" id="240159"/>
    <lineage>
        <taxon>Eukaryota</taxon>
        <taxon>Metazoa</taxon>
        <taxon>Chordata</taxon>
        <taxon>Craniata</taxon>
        <taxon>Vertebrata</taxon>
        <taxon>Euteleostomi</taxon>
        <taxon>Actinopterygii</taxon>
        <taxon>Neopterygii</taxon>
        <taxon>Teleostei</taxon>
        <taxon>Neoteleostei</taxon>
        <taxon>Acanthomorphata</taxon>
        <taxon>Eupercaria</taxon>
        <taxon>Sciaenidae</taxon>
        <taxon>Collichthys</taxon>
    </lineage>
</organism>
<dbReference type="GO" id="GO:0034220">
    <property type="term" value="P:monoatomic ion transmembrane transport"/>
    <property type="evidence" value="ECO:0007669"/>
    <property type="project" value="UniProtKB-KW"/>
</dbReference>
<dbReference type="PANTHER" id="PTHR31400:SF1">
    <property type="entry name" value="PROTEIN GUCD1"/>
    <property type="match status" value="1"/>
</dbReference>
<keyword evidence="8" id="KW-1071">Ligand-gated ion channel</keyword>
<keyword evidence="12" id="KW-1185">Reference proteome</keyword>
<dbReference type="STRING" id="240159.A0A4U5US87"/>
<evidence type="ECO:0000256" key="8">
    <source>
        <dbReference type="ARBA" id="ARBA00023286"/>
    </source>
</evidence>
<keyword evidence="5 10" id="KW-1133">Transmembrane helix</keyword>
<evidence type="ECO:0000256" key="7">
    <source>
        <dbReference type="ARBA" id="ARBA00023136"/>
    </source>
</evidence>
<dbReference type="PANTHER" id="PTHR31400">
    <property type="entry name" value="GUANYLYL CYCLASE DOMAIN CONTAINING PROTEIN 1 GUCD1"/>
    <property type="match status" value="1"/>
</dbReference>
<evidence type="ECO:0000256" key="10">
    <source>
        <dbReference type="RuleBase" id="RU000681"/>
    </source>
</evidence>
<comment type="caution">
    <text evidence="10">Lacks conserved residue(s) required for the propagation of feature annotation.</text>
</comment>
<reference evidence="11 12" key="1">
    <citation type="submission" date="2019-01" db="EMBL/GenBank/DDBJ databases">
        <title>Genome Assembly of Collichthys lucidus.</title>
        <authorList>
            <person name="Cai M."/>
            <person name="Xiao S."/>
        </authorList>
    </citation>
    <scope>NUCLEOTIDE SEQUENCE [LARGE SCALE GENOMIC DNA]</scope>
    <source>
        <strain evidence="11">JT15FE1705JMU</strain>
        <tissue evidence="11">Muscle</tissue>
    </source>
</reference>
<evidence type="ECO:0000256" key="2">
    <source>
        <dbReference type="ARBA" id="ARBA00009848"/>
    </source>
</evidence>
<dbReference type="InterPro" id="IPR059116">
    <property type="entry name" value="P2X_receptor"/>
</dbReference>
<evidence type="ECO:0000256" key="3">
    <source>
        <dbReference type="ARBA" id="ARBA00022448"/>
    </source>
</evidence>
<keyword evidence="9 10" id="KW-0407">Ion channel</keyword>
<proteinExistence type="inferred from homology"/>
<comment type="subcellular location">
    <subcellularLocation>
        <location evidence="1">Endomembrane system</location>
    </subcellularLocation>
    <subcellularLocation>
        <location evidence="10">Membrane</location>
        <topology evidence="10">Multi-pass membrane protein</topology>
    </subcellularLocation>
</comment>
<dbReference type="Pfam" id="PF00864">
    <property type="entry name" value="P2X_receptor"/>
    <property type="match status" value="1"/>
</dbReference>
<evidence type="ECO:0000256" key="5">
    <source>
        <dbReference type="ARBA" id="ARBA00022989"/>
    </source>
</evidence>
<feature type="transmembrane region" description="Helical" evidence="10">
    <location>
        <begin position="21"/>
        <end position="46"/>
    </location>
</feature>
<evidence type="ECO:0000256" key="1">
    <source>
        <dbReference type="ARBA" id="ARBA00004308"/>
    </source>
</evidence>
<dbReference type="EMBL" id="CM014088">
    <property type="protein sequence ID" value="TKS77986.1"/>
    <property type="molecule type" value="Genomic_DNA"/>
</dbReference>
<keyword evidence="4 10" id="KW-0812">Transmembrane</keyword>
<keyword evidence="7 10" id="KW-0472">Membrane</keyword>
<comment type="similarity">
    <text evidence="2 10">Belongs to the P2X receptor family.</text>
</comment>
<dbReference type="InterPro" id="IPR018616">
    <property type="entry name" value="GUCD1"/>
</dbReference>
<dbReference type="GO" id="GO:0016020">
    <property type="term" value="C:membrane"/>
    <property type="evidence" value="ECO:0007669"/>
    <property type="project" value="UniProtKB-SubCell"/>
</dbReference>
<dbReference type="PROSITE" id="PS51257">
    <property type="entry name" value="PROKAR_LIPOPROTEIN"/>
    <property type="match status" value="1"/>
</dbReference>
<keyword evidence="10" id="KW-0675">Receptor</keyword>
<evidence type="ECO:0000256" key="4">
    <source>
        <dbReference type="ARBA" id="ARBA00022692"/>
    </source>
</evidence>
<comment type="function">
    <text evidence="10">Receptor for ATP that acts as a ligand-gated ion channel.</text>
</comment>
<protein>
    <recommendedName>
        <fullName evidence="10">P2X purinoceptor</fullName>
    </recommendedName>
</protein>
<evidence type="ECO:0000256" key="9">
    <source>
        <dbReference type="ARBA" id="ARBA00023303"/>
    </source>
</evidence>
<dbReference type="Gene3D" id="2.60.490.10">
    <property type="entry name" value="atp-gated p2x4 ion channel domain"/>
    <property type="match status" value="1"/>
</dbReference>
<accession>A0A4U5US87</accession>
<keyword evidence="3 10" id="KW-0813">Transport</keyword>
<dbReference type="Pfam" id="PF09778">
    <property type="entry name" value="Guanylate_cyc_2"/>
    <property type="match status" value="1"/>
</dbReference>
<dbReference type="InterPro" id="IPR027309">
    <property type="entry name" value="P2X_extracellular_dom_sf"/>
</dbReference>
<dbReference type="Gene3D" id="1.10.287.940">
    <property type="entry name" value="atp-gated p2x4 ion channel"/>
    <property type="match status" value="1"/>
</dbReference>
<keyword evidence="6 10" id="KW-0406">Ion transport</keyword>
<dbReference type="Proteomes" id="UP000298787">
    <property type="component" value="Chromosome 11"/>
</dbReference>
<evidence type="ECO:0000313" key="11">
    <source>
        <dbReference type="EMBL" id="TKS77986.1"/>
    </source>
</evidence>
<gene>
    <name evidence="11" type="ORF">D9C73_013189</name>
</gene>